<keyword evidence="2" id="KW-0238">DNA-binding</keyword>
<evidence type="ECO:0000313" key="5">
    <source>
        <dbReference type="EMBL" id="TFH54858.1"/>
    </source>
</evidence>
<dbReference type="PANTHER" id="PTHR44688">
    <property type="entry name" value="DNA-BINDING TRANSCRIPTIONAL ACTIVATOR DEVR_DOSR"/>
    <property type="match status" value="1"/>
</dbReference>
<feature type="domain" description="HTH luxR-type" evidence="4">
    <location>
        <begin position="709"/>
        <end position="774"/>
    </location>
</feature>
<evidence type="ECO:0000256" key="3">
    <source>
        <dbReference type="ARBA" id="ARBA00023163"/>
    </source>
</evidence>
<dbReference type="CDD" id="cd06170">
    <property type="entry name" value="LuxR_C_like"/>
    <property type="match status" value="1"/>
</dbReference>
<dbReference type="Proteomes" id="UP000297638">
    <property type="component" value="Unassembled WGS sequence"/>
</dbReference>
<dbReference type="PROSITE" id="PS50043">
    <property type="entry name" value="HTH_LUXR_2"/>
    <property type="match status" value="1"/>
</dbReference>
<dbReference type="InterPro" id="IPR036388">
    <property type="entry name" value="WH-like_DNA-bd_sf"/>
</dbReference>
<protein>
    <submittedName>
        <fullName evidence="5">LuxR family transcriptional regulator</fullName>
    </submittedName>
</protein>
<evidence type="ECO:0000313" key="6">
    <source>
        <dbReference type="Proteomes" id="UP000297638"/>
    </source>
</evidence>
<evidence type="ECO:0000256" key="2">
    <source>
        <dbReference type="ARBA" id="ARBA00023125"/>
    </source>
</evidence>
<gene>
    <name evidence="5" type="ORF">EXY26_12810</name>
</gene>
<dbReference type="SMART" id="SM00421">
    <property type="entry name" value="HTH_LUXR"/>
    <property type="match status" value="1"/>
</dbReference>
<proteinExistence type="predicted"/>
<evidence type="ECO:0000256" key="1">
    <source>
        <dbReference type="ARBA" id="ARBA00023015"/>
    </source>
</evidence>
<dbReference type="InterPro" id="IPR000792">
    <property type="entry name" value="Tscrpt_reg_LuxR_C"/>
</dbReference>
<sequence length="775" mass="85342">MDLQTQSRPPAEELVAEILWDRIALSLGPEIRLLLIYAPQESNRHRVALRWLDGQGELINAGISPEEIFDKIAEQQMRAPDTRIAVILPADLPAAKMLRHFNAHVVDFKDLFLTASDISTLTGEDFPDAERLWQLTGGWPGCVRSLLADSSNQNAAVNALRRAALPWIDALDPEGILRECAFLPELTEDLMVAFYGDRYPNPPSISALSRAAMAQRSLSGDWAMPELLRQVIIDDLEWREPQRAQWLHEHAIESMHAAGRTGEAVRSALGRHSWRALSTVLVDGWVDLFTTEPRLLFEAGTRLPRWATRRSQIYGPAMKIAAAAVKDRMVIPFPTTEPDYLTDHTAQLLREHTIELYRQPKSEAIFAGLVELGILRFHGHYGSEGADAARRLRRAVRQATAAGNVRPSLAAMAELHAGMSMDIANERPAAAAAYESAWSLAEVTENHFIAADAASKLSLVHAQEGNTRAARRWLVSFRHHHSKVRWGSAMVGRAAGLAEAFVAFAELDIGKLGSVLGQLPAEPDNDEFWAVHALLLAIHAASTDRAEAAHRILEELVLSRPYAANSPMAGRALHHAAAFLGVEGGFNALNHQSASTIPASSPELIATRALYRLYRGDRNGTLAVLAATPSLVTGARHDNLIRNTRLAARYIGVLPEGVLEEIAKRHAVDGELIDLAPFWMSGSMLELEELLQLTSDQLGRLKIFIPPTSVEVRPVLTDRELSVLAGLRADLSRGRIAEELFVSPNTVKSQISSLYRKLDVNSKAEALKIASHWGY</sequence>
<evidence type="ECO:0000259" key="4">
    <source>
        <dbReference type="PROSITE" id="PS50043"/>
    </source>
</evidence>
<accession>A0A4Y8TTT0</accession>
<dbReference type="InterPro" id="IPR016032">
    <property type="entry name" value="Sig_transdc_resp-reg_C-effctor"/>
</dbReference>
<dbReference type="Gene3D" id="1.10.10.10">
    <property type="entry name" value="Winged helix-like DNA-binding domain superfamily/Winged helix DNA-binding domain"/>
    <property type="match status" value="1"/>
</dbReference>
<comment type="caution">
    <text evidence="5">The sequence shown here is derived from an EMBL/GenBank/DDBJ whole genome shotgun (WGS) entry which is preliminary data.</text>
</comment>
<keyword evidence="3" id="KW-0804">Transcription</keyword>
<keyword evidence="1" id="KW-0805">Transcription regulation</keyword>
<dbReference type="GO" id="GO:0006355">
    <property type="term" value="P:regulation of DNA-templated transcription"/>
    <property type="evidence" value="ECO:0007669"/>
    <property type="project" value="InterPro"/>
</dbReference>
<dbReference type="Pfam" id="PF00196">
    <property type="entry name" value="GerE"/>
    <property type="match status" value="1"/>
</dbReference>
<dbReference type="PANTHER" id="PTHR44688:SF25">
    <property type="entry name" value="HTH LUXR-TYPE DOMAIN-CONTAINING PROTEIN"/>
    <property type="match status" value="1"/>
</dbReference>
<dbReference type="RefSeq" id="WP_134780725.1">
    <property type="nucleotide sequence ID" value="NZ_SPDS01000002.1"/>
</dbReference>
<dbReference type="EMBL" id="SPDS01000002">
    <property type="protein sequence ID" value="TFH54858.1"/>
    <property type="molecule type" value="Genomic_DNA"/>
</dbReference>
<dbReference type="AlphaFoldDB" id="A0A4Y8TTT0"/>
<name>A0A4Y8TTT0_9MICC</name>
<dbReference type="GO" id="GO:0003677">
    <property type="term" value="F:DNA binding"/>
    <property type="evidence" value="ECO:0007669"/>
    <property type="project" value="UniProtKB-KW"/>
</dbReference>
<organism evidence="5 6">
    <name type="scientific">Glutamicibacter arilaitensis</name>
    <dbReference type="NCBI Taxonomy" id="256701"/>
    <lineage>
        <taxon>Bacteria</taxon>
        <taxon>Bacillati</taxon>
        <taxon>Actinomycetota</taxon>
        <taxon>Actinomycetes</taxon>
        <taxon>Micrococcales</taxon>
        <taxon>Micrococcaceae</taxon>
        <taxon>Glutamicibacter</taxon>
    </lineage>
</organism>
<reference evidence="5 6" key="1">
    <citation type="submission" date="2019-03" db="EMBL/GenBank/DDBJ databases">
        <title>Glutamicibacter sp. LJH19 genome.</title>
        <authorList>
            <person name="Sinai Borker S."/>
            <person name="Kumar R."/>
        </authorList>
    </citation>
    <scope>NUCLEOTIDE SEQUENCE [LARGE SCALE GENOMIC DNA]</scope>
    <source>
        <strain evidence="5 6">LJH19</strain>
    </source>
</reference>
<dbReference type="SUPFAM" id="SSF46894">
    <property type="entry name" value="C-terminal effector domain of the bipartite response regulators"/>
    <property type="match status" value="1"/>
</dbReference>